<dbReference type="InterPro" id="IPR051258">
    <property type="entry name" value="Diverse_Substrate_Transporter"/>
</dbReference>
<feature type="transmembrane region" description="Helical" evidence="6">
    <location>
        <begin position="37"/>
        <end position="55"/>
    </location>
</feature>
<comment type="caution">
    <text evidence="8">The sequence shown here is derived from an EMBL/GenBank/DDBJ whole genome shotgun (WGS) entry which is preliminary data.</text>
</comment>
<keyword evidence="9" id="KW-1185">Reference proteome</keyword>
<feature type="transmembrane region" description="Helical" evidence="6">
    <location>
        <begin position="125"/>
        <end position="142"/>
    </location>
</feature>
<accession>W9GZ08</accession>
<evidence type="ECO:0000256" key="6">
    <source>
        <dbReference type="SAM" id="Phobius"/>
    </source>
</evidence>
<feature type="transmembrane region" description="Helical" evidence="6">
    <location>
        <begin position="183"/>
        <end position="201"/>
    </location>
</feature>
<evidence type="ECO:0000256" key="5">
    <source>
        <dbReference type="ARBA" id="ARBA00023136"/>
    </source>
</evidence>
<gene>
    <name evidence="8" type="ORF">N825_15710</name>
</gene>
<proteinExistence type="predicted"/>
<keyword evidence="3 6" id="KW-0812">Transmembrane</keyword>
<dbReference type="AlphaFoldDB" id="W9GZ08"/>
<dbReference type="PROSITE" id="PS51257">
    <property type="entry name" value="PROKAR_LIPOPROTEIN"/>
    <property type="match status" value="1"/>
</dbReference>
<dbReference type="PANTHER" id="PTHR42920:SF5">
    <property type="entry name" value="EAMA DOMAIN-CONTAINING PROTEIN"/>
    <property type="match status" value="1"/>
</dbReference>
<evidence type="ECO:0000256" key="2">
    <source>
        <dbReference type="ARBA" id="ARBA00022475"/>
    </source>
</evidence>
<dbReference type="EMBL" id="AVFL01000022">
    <property type="protein sequence ID" value="EWY37846.1"/>
    <property type="molecule type" value="Genomic_DNA"/>
</dbReference>
<feature type="transmembrane region" description="Helical" evidence="6">
    <location>
        <begin position="277"/>
        <end position="293"/>
    </location>
</feature>
<dbReference type="GO" id="GO:0005886">
    <property type="term" value="C:plasma membrane"/>
    <property type="evidence" value="ECO:0007669"/>
    <property type="project" value="UniProtKB-SubCell"/>
</dbReference>
<evidence type="ECO:0000256" key="3">
    <source>
        <dbReference type="ARBA" id="ARBA00022692"/>
    </source>
</evidence>
<keyword evidence="4 6" id="KW-1133">Transmembrane helix</keyword>
<evidence type="ECO:0000256" key="4">
    <source>
        <dbReference type="ARBA" id="ARBA00022989"/>
    </source>
</evidence>
<protein>
    <recommendedName>
        <fullName evidence="7">EamA domain-containing protein</fullName>
    </recommendedName>
</protein>
<comment type="subcellular location">
    <subcellularLocation>
        <location evidence="1">Cell membrane</location>
        <topology evidence="1">Multi-pass membrane protein</topology>
    </subcellularLocation>
</comment>
<dbReference type="SUPFAM" id="SSF103481">
    <property type="entry name" value="Multidrug resistance efflux transporter EmrE"/>
    <property type="match status" value="2"/>
</dbReference>
<organism evidence="8 9">
    <name type="scientific">Skermanella stibiiresistens SB22</name>
    <dbReference type="NCBI Taxonomy" id="1385369"/>
    <lineage>
        <taxon>Bacteria</taxon>
        <taxon>Pseudomonadati</taxon>
        <taxon>Pseudomonadota</taxon>
        <taxon>Alphaproteobacteria</taxon>
        <taxon>Rhodospirillales</taxon>
        <taxon>Azospirillaceae</taxon>
        <taxon>Skermanella</taxon>
    </lineage>
</organism>
<dbReference type="RefSeq" id="WP_051512934.1">
    <property type="nucleotide sequence ID" value="NZ_AVFL01000022.1"/>
</dbReference>
<feature type="domain" description="EamA" evidence="7">
    <location>
        <begin position="8"/>
        <end position="139"/>
    </location>
</feature>
<dbReference type="InterPro" id="IPR000620">
    <property type="entry name" value="EamA_dom"/>
</dbReference>
<evidence type="ECO:0000256" key="1">
    <source>
        <dbReference type="ARBA" id="ARBA00004651"/>
    </source>
</evidence>
<dbReference type="InterPro" id="IPR037185">
    <property type="entry name" value="EmrE-like"/>
</dbReference>
<keyword evidence="2" id="KW-1003">Cell membrane</keyword>
<reference evidence="8 9" key="1">
    <citation type="submission" date="2013-08" db="EMBL/GenBank/DDBJ databases">
        <title>The genome sequence of Skermanella stibiiresistens.</title>
        <authorList>
            <person name="Zhu W."/>
            <person name="Wang G."/>
        </authorList>
    </citation>
    <scope>NUCLEOTIDE SEQUENCE [LARGE SCALE GENOMIC DNA]</scope>
    <source>
        <strain evidence="8 9">SB22</strain>
    </source>
</reference>
<sequence>MDNQGRDLGVVSAIGAAACWGSATVMSKGALDALPPITLLVIQLLTSCAFLWLVTLVRGLSIPPVQVALKFGPTGLLEPGLAYSIGLIGMSMTSASSASLLQATEAVMIVGFAALILGERIGGRTMGVMAVALVGVAMVAGLDGAMELGPNPLVGNLLILLGIGCAALYVVLSSRLVVDTDPLVLLAVQQSFGFVFALLIWPLEISADTWDILGNLPAPLWSLAMLSGLVQYAFAFWLYLIALKTLPASFAGQFLNLTPLFGVGGAFAFLGEQLARSQWLGAAVLLGAIFLLHRMRDSTAPGEPVN</sequence>
<feature type="transmembrane region" description="Helical" evidence="6">
    <location>
        <begin position="154"/>
        <end position="171"/>
    </location>
</feature>
<feature type="transmembrane region" description="Helical" evidence="6">
    <location>
        <begin position="100"/>
        <end position="118"/>
    </location>
</feature>
<dbReference type="STRING" id="1385369.N825_15710"/>
<dbReference type="Gene3D" id="1.10.3730.20">
    <property type="match status" value="1"/>
</dbReference>
<evidence type="ECO:0000259" key="7">
    <source>
        <dbReference type="Pfam" id="PF00892"/>
    </source>
</evidence>
<dbReference type="Proteomes" id="UP000019486">
    <property type="component" value="Unassembled WGS sequence"/>
</dbReference>
<evidence type="ECO:0000313" key="8">
    <source>
        <dbReference type="EMBL" id="EWY37846.1"/>
    </source>
</evidence>
<dbReference type="Pfam" id="PF00892">
    <property type="entry name" value="EamA"/>
    <property type="match status" value="2"/>
</dbReference>
<feature type="transmembrane region" description="Helical" evidence="6">
    <location>
        <begin position="254"/>
        <end position="271"/>
    </location>
</feature>
<feature type="transmembrane region" description="Helical" evidence="6">
    <location>
        <begin position="221"/>
        <end position="242"/>
    </location>
</feature>
<feature type="transmembrane region" description="Helical" evidence="6">
    <location>
        <begin position="67"/>
        <end position="88"/>
    </location>
</feature>
<dbReference type="PATRIC" id="fig|1385369.3.peg.4993"/>
<name>W9GZ08_9PROT</name>
<feature type="domain" description="EamA" evidence="7">
    <location>
        <begin position="154"/>
        <end position="292"/>
    </location>
</feature>
<keyword evidence="5 6" id="KW-0472">Membrane</keyword>
<evidence type="ECO:0000313" key="9">
    <source>
        <dbReference type="Proteomes" id="UP000019486"/>
    </source>
</evidence>
<dbReference type="PANTHER" id="PTHR42920">
    <property type="entry name" value="OS03G0707200 PROTEIN-RELATED"/>
    <property type="match status" value="1"/>
</dbReference>